<dbReference type="OrthoDB" id="24253at2"/>
<dbReference type="PATRIC" id="fig|276.5.peg.1116"/>
<keyword evidence="1" id="KW-0732">Signal</keyword>
<accession>A0A0A2WTI2</accession>
<name>A0A0A2WTI2_THEFI</name>
<proteinExistence type="predicted"/>
<sequence length="433" mass="45516">MKRYLVLLVSLLGLASAQGVRSLGMGGLVLPGPEAAGLNPAYAAYPAGPDEDWRVPLGLVRFLPFFTDTSPLTYLTDPDTFRTGFDALSFYDQLTHLDSFLLNPARSPDEVVFRIRADRLEVTDGQGNPLKLDFGFGQTAQGATSLYPEPFFWLPLGEGDVYLKLGPFFGVEGLSVTPSPELVRALAGDLEVCRSSSPSPCALEAQGKASAGVALALGWAGALPEVPGLGRVYVGVRGQGFYGLLYADFNASARPVFDQDGNPTRVDYKVGGFYAYPGHGQGWGLRGDLGVAVDLGNATLGLGVQNALGYTTWQGYEVQLDQNGQLQETPASRTSSLSSPSFFVNGVYRFRELGLLVGADARFGSTAFSGHLGGEYALGPARLRAGVGLEGGLKFGVGAGLELGGMGVDLALTAHEAPLVSGTVYGVAVAVRF</sequence>
<comment type="caution">
    <text evidence="2">The sequence shown here is derived from an EMBL/GenBank/DDBJ whole genome shotgun (WGS) entry which is preliminary data.</text>
</comment>
<evidence type="ECO:0000313" key="2">
    <source>
        <dbReference type="EMBL" id="KGQ22067.1"/>
    </source>
</evidence>
<organism evidence="2 3">
    <name type="scientific">Thermus filiformis</name>
    <dbReference type="NCBI Taxonomy" id="276"/>
    <lineage>
        <taxon>Bacteria</taxon>
        <taxon>Thermotogati</taxon>
        <taxon>Deinococcota</taxon>
        <taxon>Deinococci</taxon>
        <taxon>Thermales</taxon>
        <taxon>Thermaceae</taxon>
        <taxon>Thermus</taxon>
    </lineage>
</organism>
<protein>
    <recommendedName>
        <fullName evidence="4">DUF5723 domain-containing protein</fullName>
    </recommendedName>
</protein>
<gene>
    <name evidence="2" type="ORF">THFILI_07815</name>
</gene>
<evidence type="ECO:0000313" key="3">
    <source>
        <dbReference type="Proteomes" id="UP000030364"/>
    </source>
</evidence>
<evidence type="ECO:0000256" key="1">
    <source>
        <dbReference type="SAM" id="SignalP"/>
    </source>
</evidence>
<feature type="chain" id="PRO_5001996912" description="DUF5723 domain-containing protein" evidence="1">
    <location>
        <begin position="18"/>
        <end position="433"/>
    </location>
</feature>
<keyword evidence="3" id="KW-1185">Reference proteome</keyword>
<reference evidence="2 3" key="1">
    <citation type="journal article" date="2015" name="Genome Announc.">
        <title>Draft Genome Sequence of the Thermophile Thermus filiformis ATCC 43280, Producer of Carotenoid-(Di)glucoside-Branched Fatty Acid (Di)esters and Source of Hyperthermostable Enzymes of Biotechnological Interest.</title>
        <authorList>
            <person name="Mandelli F."/>
            <person name="Oliveira Ramires B."/>
            <person name="Couger M.B."/>
            <person name="Paixao D.A."/>
            <person name="Camilo C.M."/>
            <person name="Polikarpov I."/>
            <person name="Prade R."/>
            <person name="Riano-Pachon D.M."/>
            <person name="Squina F.M."/>
        </authorList>
    </citation>
    <scope>NUCLEOTIDE SEQUENCE [LARGE SCALE GENOMIC DNA]</scope>
    <source>
        <strain evidence="2 3">ATCC 43280</strain>
    </source>
</reference>
<dbReference type="EMBL" id="JPSL02000039">
    <property type="protein sequence ID" value="KGQ22067.1"/>
    <property type="molecule type" value="Genomic_DNA"/>
</dbReference>
<dbReference type="AlphaFoldDB" id="A0A0A2WTI2"/>
<evidence type="ECO:0008006" key="4">
    <source>
        <dbReference type="Google" id="ProtNLM"/>
    </source>
</evidence>
<dbReference type="RefSeq" id="WP_038063851.1">
    <property type="nucleotide sequence ID" value="NZ_JPSL02000039.1"/>
</dbReference>
<feature type="signal peptide" evidence="1">
    <location>
        <begin position="1"/>
        <end position="17"/>
    </location>
</feature>
<dbReference type="Proteomes" id="UP000030364">
    <property type="component" value="Unassembled WGS sequence"/>
</dbReference>